<name>A0ABP9AZT4_9SPHI</name>
<dbReference type="SUPFAM" id="SSF55729">
    <property type="entry name" value="Acyl-CoA N-acyltransferases (Nat)"/>
    <property type="match status" value="1"/>
</dbReference>
<dbReference type="RefSeq" id="WP_345231027.1">
    <property type="nucleotide sequence ID" value="NZ_BAABIQ010000007.1"/>
</dbReference>
<evidence type="ECO:0000313" key="2">
    <source>
        <dbReference type="EMBL" id="GAA4786929.1"/>
    </source>
</evidence>
<comment type="caution">
    <text evidence="2">The sequence shown here is derived from an EMBL/GenBank/DDBJ whole genome shotgun (WGS) entry which is preliminary data.</text>
</comment>
<proteinExistence type="predicted"/>
<dbReference type="InterPro" id="IPR053144">
    <property type="entry name" value="Acetyltransferase_Butenolide"/>
</dbReference>
<reference evidence="3" key="1">
    <citation type="journal article" date="2019" name="Int. J. Syst. Evol. Microbiol.">
        <title>The Global Catalogue of Microorganisms (GCM) 10K type strain sequencing project: providing services to taxonomists for standard genome sequencing and annotation.</title>
        <authorList>
            <consortium name="The Broad Institute Genomics Platform"/>
            <consortium name="The Broad Institute Genome Sequencing Center for Infectious Disease"/>
            <person name="Wu L."/>
            <person name="Ma J."/>
        </authorList>
    </citation>
    <scope>NUCLEOTIDE SEQUENCE [LARGE SCALE GENOMIC DNA]</scope>
    <source>
        <strain evidence="3">JCM 18200</strain>
    </source>
</reference>
<dbReference type="Proteomes" id="UP001501411">
    <property type="component" value="Unassembled WGS sequence"/>
</dbReference>
<evidence type="ECO:0000313" key="3">
    <source>
        <dbReference type="Proteomes" id="UP001501411"/>
    </source>
</evidence>
<accession>A0ABP9AZT4</accession>
<dbReference type="PROSITE" id="PS51186">
    <property type="entry name" value="GNAT"/>
    <property type="match status" value="1"/>
</dbReference>
<dbReference type="Gene3D" id="3.40.630.30">
    <property type="match status" value="1"/>
</dbReference>
<keyword evidence="3" id="KW-1185">Reference proteome</keyword>
<organism evidence="2 3">
    <name type="scientific">Olivibacter ginsenosidimutans</name>
    <dbReference type="NCBI Taxonomy" id="1176537"/>
    <lineage>
        <taxon>Bacteria</taxon>
        <taxon>Pseudomonadati</taxon>
        <taxon>Bacteroidota</taxon>
        <taxon>Sphingobacteriia</taxon>
        <taxon>Sphingobacteriales</taxon>
        <taxon>Sphingobacteriaceae</taxon>
        <taxon>Olivibacter</taxon>
    </lineage>
</organism>
<evidence type="ECO:0000259" key="1">
    <source>
        <dbReference type="PROSITE" id="PS51186"/>
    </source>
</evidence>
<dbReference type="InterPro" id="IPR016181">
    <property type="entry name" value="Acyl_CoA_acyltransferase"/>
</dbReference>
<protein>
    <submittedName>
        <fullName evidence="2">GNAT family N-acetyltransferase</fullName>
    </submittedName>
</protein>
<feature type="domain" description="N-acetyltransferase" evidence="1">
    <location>
        <begin position="3"/>
        <end position="136"/>
    </location>
</feature>
<dbReference type="InterPro" id="IPR000182">
    <property type="entry name" value="GNAT_dom"/>
</dbReference>
<gene>
    <name evidence="2" type="ORF">GCM10023231_13810</name>
</gene>
<dbReference type="Pfam" id="PF13508">
    <property type="entry name" value="Acetyltransf_7"/>
    <property type="match status" value="1"/>
</dbReference>
<dbReference type="PANTHER" id="PTHR43233">
    <property type="entry name" value="FAMILY N-ACETYLTRANSFERASE, PUTATIVE (AFU_ORTHOLOGUE AFUA_6G03350)-RELATED"/>
    <property type="match status" value="1"/>
</dbReference>
<dbReference type="CDD" id="cd04301">
    <property type="entry name" value="NAT_SF"/>
    <property type="match status" value="1"/>
</dbReference>
<dbReference type="PANTHER" id="PTHR43233:SF1">
    <property type="entry name" value="FAMILY N-ACETYLTRANSFERASE, PUTATIVE (AFU_ORTHOLOGUE AFUA_6G03350)-RELATED"/>
    <property type="match status" value="1"/>
</dbReference>
<sequence>MKKDFYISTNKDLLNIDLIYQFLSKQSYWAQERSRVTIEKSIQHSLCFGVYNLDDKQVGFARVVSDYAVFAWLMDVFIIEEQRGKQLGQQLLKAIMDHPDLQGLKRWGLATKDAHGLYEKFGFQSLSKPETMMERI</sequence>
<dbReference type="EMBL" id="BAABIQ010000007">
    <property type="protein sequence ID" value="GAA4786929.1"/>
    <property type="molecule type" value="Genomic_DNA"/>
</dbReference>